<evidence type="ECO:0000313" key="2">
    <source>
        <dbReference type="Proteomes" id="UP001217582"/>
    </source>
</evidence>
<accession>A0AAJ5Z108</accession>
<reference evidence="1 2" key="1">
    <citation type="submission" date="2023-03" db="EMBL/GenBank/DDBJ databases">
        <title>Mating type loci evolution in Malassezia.</title>
        <authorList>
            <person name="Coelho M.A."/>
        </authorList>
    </citation>
    <scope>NUCLEOTIDE SEQUENCE [LARGE SCALE GENOMIC DNA]</scope>
    <source>
        <strain evidence="1 2">CBS 13387</strain>
    </source>
</reference>
<evidence type="ECO:0000313" key="1">
    <source>
        <dbReference type="EMBL" id="WFD16033.1"/>
    </source>
</evidence>
<keyword evidence="2" id="KW-1185">Reference proteome</keyword>
<gene>
    <name evidence="1" type="ORF">MARU1_002067</name>
</gene>
<dbReference type="Proteomes" id="UP001217582">
    <property type="component" value="Chromosome 4"/>
</dbReference>
<dbReference type="EMBL" id="CP119919">
    <property type="protein sequence ID" value="WFD16033.1"/>
    <property type="molecule type" value="Genomic_DNA"/>
</dbReference>
<proteinExistence type="predicted"/>
<name>A0AAJ5Z108_9BASI</name>
<dbReference type="AlphaFoldDB" id="A0AAJ5Z108"/>
<protein>
    <submittedName>
        <fullName evidence="1">Uncharacterized protein</fullName>
    </submittedName>
</protein>
<organism evidence="1 2">
    <name type="scientific">Malassezia arunalokei</name>
    <dbReference type="NCBI Taxonomy" id="1514897"/>
    <lineage>
        <taxon>Eukaryota</taxon>
        <taxon>Fungi</taxon>
        <taxon>Dikarya</taxon>
        <taxon>Basidiomycota</taxon>
        <taxon>Ustilaginomycotina</taxon>
        <taxon>Malasseziomycetes</taxon>
        <taxon>Malasseziales</taxon>
        <taxon>Malasseziaceae</taxon>
        <taxon>Malassezia</taxon>
    </lineage>
</organism>
<sequence length="148" mass="16447">MSVGDGVARLEEVLREVPMAEELQSMQRTLLPIKRSLDAGKRIARGLPLWVAIKVIKASWHADGSWPLIGYDEAARHHICDPQLCIVPSMHVSQHKHADIIPNEAYELGKRQRKILPCTQAPPAPYMVEPDADTIARAYAARHATSLS</sequence>